<proteinExistence type="predicted"/>
<accession>A0A9E7HVG8</accession>
<evidence type="ECO:0000313" key="2">
    <source>
        <dbReference type="EMBL" id="URE40645.1"/>
    </source>
</evidence>
<protein>
    <submittedName>
        <fullName evidence="2">GPI-GlcNAc transferase complex, PIG-H component</fullName>
    </submittedName>
</protein>
<reference evidence="2" key="1">
    <citation type="submission" date="2022-05" db="EMBL/GenBank/DDBJ databases">
        <title>The Musa troglodytarum L. genome provides insights into the mechanism of non-climacteric behaviour and enrichment of carotenoids.</title>
        <authorList>
            <person name="Wang J."/>
        </authorList>
    </citation>
    <scope>NUCLEOTIDE SEQUENCE</scope>
    <source>
        <tissue evidence="2">Leaf</tissue>
    </source>
</reference>
<keyword evidence="3" id="KW-1185">Reference proteome</keyword>
<feature type="region of interest" description="Disordered" evidence="1">
    <location>
        <begin position="117"/>
        <end position="144"/>
    </location>
</feature>
<gene>
    <name evidence="2" type="ORF">MUK42_37225</name>
</gene>
<dbReference type="GO" id="GO:0016740">
    <property type="term" value="F:transferase activity"/>
    <property type="evidence" value="ECO:0007669"/>
    <property type="project" value="UniProtKB-KW"/>
</dbReference>
<keyword evidence="2" id="KW-0808">Transferase</keyword>
<sequence length="176" mass="19521">MGEAVLRRRPRVSVKSVRDGTMMVALLNLPCPGPSELDRCHLSPMNQIAVHVEQFIHGIPDEQGATEVDKMVNPSCKGIKYSSKHPTAGWEVWFPNFYDPWMDGFITACVTGAITGSRSHQMSTRGEERRVHPPTSSSRTGLHFSRPHLSWKDTNGSNNIFCACTARFEVANAVVV</sequence>
<evidence type="ECO:0000256" key="1">
    <source>
        <dbReference type="SAM" id="MobiDB-lite"/>
    </source>
</evidence>
<evidence type="ECO:0000313" key="3">
    <source>
        <dbReference type="Proteomes" id="UP001055439"/>
    </source>
</evidence>
<name>A0A9E7HVG8_9LILI</name>
<dbReference type="EMBL" id="CP097510">
    <property type="protein sequence ID" value="URE40645.1"/>
    <property type="molecule type" value="Genomic_DNA"/>
</dbReference>
<dbReference type="AlphaFoldDB" id="A0A9E7HVG8"/>
<dbReference type="Proteomes" id="UP001055439">
    <property type="component" value="Chromosome 8"/>
</dbReference>
<organism evidence="2 3">
    <name type="scientific">Musa troglodytarum</name>
    <name type="common">fe'i banana</name>
    <dbReference type="NCBI Taxonomy" id="320322"/>
    <lineage>
        <taxon>Eukaryota</taxon>
        <taxon>Viridiplantae</taxon>
        <taxon>Streptophyta</taxon>
        <taxon>Embryophyta</taxon>
        <taxon>Tracheophyta</taxon>
        <taxon>Spermatophyta</taxon>
        <taxon>Magnoliopsida</taxon>
        <taxon>Liliopsida</taxon>
        <taxon>Zingiberales</taxon>
        <taxon>Musaceae</taxon>
        <taxon>Musa</taxon>
    </lineage>
</organism>